<reference evidence="1" key="1">
    <citation type="journal article" date="2015" name="Nature">
        <title>Complex archaea that bridge the gap between prokaryotes and eukaryotes.</title>
        <authorList>
            <person name="Spang A."/>
            <person name="Saw J.H."/>
            <person name="Jorgensen S.L."/>
            <person name="Zaremba-Niedzwiedzka K."/>
            <person name="Martijn J."/>
            <person name="Lind A.E."/>
            <person name="van Eijk R."/>
            <person name="Schleper C."/>
            <person name="Guy L."/>
            <person name="Ettema T.J."/>
        </authorList>
    </citation>
    <scope>NUCLEOTIDE SEQUENCE</scope>
</reference>
<comment type="caution">
    <text evidence="1">The sequence shown here is derived from an EMBL/GenBank/DDBJ whole genome shotgun (WGS) entry which is preliminary data.</text>
</comment>
<evidence type="ECO:0000313" key="1">
    <source>
        <dbReference type="EMBL" id="KKN23575.1"/>
    </source>
</evidence>
<protein>
    <recommendedName>
        <fullName evidence="2">Nucleoside 2-deoxyribosyltransferase</fullName>
    </recommendedName>
</protein>
<evidence type="ECO:0008006" key="2">
    <source>
        <dbReference type="Google" id="ProtNLM"/>
    </source>
</evidence>
<organism evidence="1">
    <name type="scientific">marine sediment metagenome</name>
    <dbReference type="NCBI Taxonomy" id="412755"/>
    <lineage>
        <taxon>unclassified sequences</taxon>
        <taxon>metagenomes</taxon>
        <taxon>ecological metagenomes</taxon>
    </lineage>
</organism>
<dbReference type="Gene3D" id="3.40.50.450">
    <property type="match status" value="1"/>
</dbReference>
<sequence length="140" mass="16010">MANIYLASSWRNEEQPYYVAALRKDGHEVYDFRVQNAAFNWKEIDLDYLHWSADEYVKALTHPLAKIGFENDFTAMERSDTGVLLLPCGRSAHLELGWMVGQGKCTIIVTRDGEEPELMAKMADHVVVGMFELLKVLNED</sequence>
<dbReference type="AlphaFoldDB" id="A0A0F9NVN4"/>
<proteinExistence type="predicted"/>
<name>A0A0F9NVN4_9ZZZZ</name>
<accession>A0A0F9NVN4</accession>
<dbReference type="EMBL" id="LAZR01002958">
    <property type="protein sequence ID" value="KKN23575.1"/>
    <property type="molecule type" value="Genomic_DNA"/>
</dbReference>
<gene>
    <name evidence="1" type="ORF">LCGC14_0903540</name>
</gene>
<dbReference type="SUPFAM" id="SSF52309">
    <property type="entry name" value="N-(deoxy)ribosyltransferase-like"/>
    <property type="match status" value="1"/>
</dbReference>